<proteinExistence type="predicted"/>
<dbReference type="AlphaFoldDB" id="D4JZ72"/>
<reference evidence="1 2" key="1">
    <citation type="submission" date="2010-03" db="EMBL/GenBank/DDBJ databases">
        <title>The genome sequence of Faecalibacterium prausnitzii L2/6.</title>
        <authorList>
            <consortium name="metaHIT consortium -- http://www.metahit.eu/"/>
            <person name="Pajon A."/>
            <person name="Turner K."/>
            <person name="Parkhill J."/>
            <person name="Duncan S."/>
            <person name="Flint H."/>
        </authorList>
    </citation>
    <scope>NUCLEOTIDE SEQUENCE [LARGE SCALE GENOMIC DNA]</scope>
    <source>
        <strain evidence="2">L2-6</strain>
    </source>
</reference>
<gene>
    <name evidence="1" type="ORF">FP2_18990</name>
</gene>
<evidence type="ECO:0000313" key="2">
    <source>
        <dbReference type="Proteomes" id="UP000008804"/>
    </source>
</evidence>
<protein>
    <submittedName>
        <fullName evidence="1">Uncharacterized protein</fullName>
    </submittedName>
</protein>
<dbReference type="Proteomes" id="UP000008804">
    <property type="component" value="Chromosome"/>
</dbReference>
<dbReference type="BioCyc" id="FPRA718252:G1375-1613-MONOMER"/>
<dbReference type="EMBL" id="FP929045">
    <property type="protein sequence ID" value="CBK99321.1"/>
    <property type="molecule type" value="Genomic_DNA"/>
</dbReference>
<name>D4JZ72_9FIRM</name>
<dbReference type="HOGENOM" id="CLU_2616787_0_0_9"/>
<keyword evidence="2" id="KW-1185">Reference proteome</keyword>
<accession>D4JZ72</accession>
<evidence type="ECO:0000313" key="1">
    <source>
        <dbReference type="EMBL" id="CBK99321.1"/>
    </source>
</evidence>
<reference evidence="1 2" key="2">
    <citation type="submission" date="2010-03" db="EMBL/GenBank/DDBJ databases">
        <authorList>
            <person name="Pajon A."/>
        </authorList>
    </citation>
    <scope>NUCLEOTIDE SEQUENCE [LARGE SCALE GENOMIC DNA]</scope>
    <source>
        <strain evidence="2">L2-6</strain>
    </source>
</reference>
<dbReference type="KEGG" id="fpr:FP2_18990"/>
<sequence length="78" mass="8808">MGKFDESNCVERFQKKTESPYKISYVGAAISSQPEIENKVIAGIKGNDLQLKVNQSIFYVHGADLMNLAHQIFERCTK</sequence>
<organism evidence="1 2">
    <name type="scientific">Faecalibacterium prausnitzii L2-6</name>
    <dbReference type="NCBI Taxonomy" id="718252"/>
    <lineage>
        <taxon>Bacteria</taxon>
        <taxon>Bacillati</taxon>
        <taxon>Bacillota</taxon>
        <taxon>Clostridia</taxon>
        <taxon>Eubacteriales</taxon>
        <taxon>Oscillospiraceae</taxon>
        <taxon>Faecalibacterium</taxon>
    </lineage>
</organism>